<reference evidence="11 12" key="1">
    <citation type="submission" date="2024-11" db="EMBL/GenBank/DDBJ databases">
        <title>A near-complete genome assembly of Cinchona calisaya.</title>
        <authorList>
            <person name="Lian D.C."/>
            <person name="Zhao X.W."/>
            <person name="Wei L."/>
        </authorList>
    </citation>
    <scope>NUCLEOTIDE SEQUENCE [LARGE SCALE GENOMIC DNA]</scope>
    <source>
        <tissue evidence="11">Nenye</tissue>
    </source>
</reference>
<evidence type="ECO:0000256" key="5">
    <source>
        <dbReference type="ARBA" id="ARBA00022679"/>
    </source>
</evidence>
<dbReference type="Gene3D" id="3.30.40.10">
    <property type="entry name" value="Zinc/RING finger domain, C3HC4 (zinc finger)"/>
    <property type="match status" value="1"/>
</dbReference>
<evidence type="ECO:0000313" key="11">
    <source>
        <dbReference type="EMBL" id="KAL3524291.1"/>
    </source>
</evidence>
<dbReference type="PANTHER" id="PTHR45647">
    <property type="entry name" value="OS02G0152300 PROTEIN"/>
    <property type="match status" value="1"/>
</dbReference>
<keyword evidence="12" id="KW-1185">Reference proteome</keyword>
<evidence type="ECO:0000256" key="4">
    <source>
        <dbReference type="ARBA" id="ARBA00012483"/>
    </source>
</evidence>
<dbReference type="SUPFAM" id="SSF56112">
    <property type="entry name" value="Protein kinase-like (PK-like)"/>
    <property type="match status" value="1"/>
</dbReference>
<dbReference type="InterPro" id="IPR014729">
    <property type="entry name" value="Rossmann-like_a/b/a_fold"/>
</dbReference>
<keyword evidence="8" id="KW-0175">Coiled coil</keyword>
<feature type="domain" description="Protein kinase" evidence="9">
    <location>
        <begin position="443"/>
        <end position="697"/>
    </location>
</feature>
<evidence type="ECO:0000313" key="12">
    <source>
        <dbReference type="Proteomes" id="UP001630127"/>
    </source>
</evidence>
<keyword evidence="5" id="KW-0808">Transferase</keyword>
<feature type="coiled-coil region" evidence="8">
    <location>
        <begin position="318"/>
        <end position="359"/>
    </location>
</feature>
<dbReference type="InterPro" id="IPR017441">
    <property type="entry name" value="Protein_kinase_ATP_BS"/>
</dbReference>
<dbReference type="GO" id="GO:0061630">
    <property type="term" value="F:ubiquitin protein ligase activity"/>
    <property type="evidence" value="ECO:0007669"/>
    <property type="project" value="UniProtKB-EC"/>
</dbReference>
<keyword evidence="7" id="KW-0547">Nucleotide-binding</keyword>
<organism evidence="11 12">
    <name type="scientific">Cinchona calisaya</name>
    <dbReference type="NCBI Taxonomy" id="153742"/>
    <lineage>
        <taxon>Eukaryota</taxon>
        <taxon>Viridiplantae</taxon>
        <taxon>Streptophyta</taxon>
        <taxon>Embryophyta</taxon>
        <taxon>Tracheophyta</taxon>
        <taxon>Spermatophyta</taxon>
        <taxon>Magnoliopsida</taxon>
        <taxon>eudicotyledons</taxon>
        <taxon>Gunneridae</taxon>
        <taxon>Pentapetalae</taxon>
        <taxon>asterids</taxon>
        <taxon>lamiids</taxon>
        <taxon>Gentianales</taxon>
        <taxon>Rubiaceae</taxon>
        <taxon>Cinchonoideae</taxon>
        <taxon>Cinchoneae</taxon>
        <taxon>Cinchona</taxon>
    </lineage>
</organism>
<dbReference type="Proteomes" id="UP001630127">
    <property type="component" value="Unassembled WGS sequence"/>
</dbReference>
<dbReference type="PROSITE" id="PS51698">
    <property type="entry name" value="U_BOX"/>
    <property type="match status" value="1"/>
</dbReference>
<dbReference type="EC" id="2.3.2.27" evidence="4"/>
<dbReference type="InterPro" id="IPR011009">
    <property type="entry name" value="Kinase-like_dom_sf"/>
</dbReference>
<dbReference type="InterPro" id="IPR001245">
    <property type="entry name" value="Ser-Thr/Tyr_kinase_cat_dom"/>
</dbReference>
<feature type="domain" description="U-box" evidence="10">
    <location>
        <begin position="723"/>
        <end position="794"/>
    </location>
</feature>
<keyword evidence="7" id="KW-0067">ATP-binding</keyword>
<evidence type="ECO:0000256" key="7">
    <source>
        <dbReference type="PROSITE-ProRule" id="PRU10141"/>
    </source>
</evidence>
<proteinExistence type="predicted"/>
<gene>
    <name evidence="11" type="ORF">ACH5RR_017125</name>
</gene>
<keyword evidence="6" id="KW-0833">Ubl conjugation pathway</keyword>
<sequence length="794" mass="89330">MGGEGEIITEGVCDVENTIFVAVGVNMEEGKSILSWTLKSFPGKSICLLHVHQPTQLLSLVNERLAASKLKLQAAKTCQELERQKMHDILNEYLLLIEQVGIQPGKIWIEMRNVEEGIVHVVSEHGVKWLVMGAAAEKSYSKNLSVLKSSKAIFVYHQAPVSCQIWFSCKGFLIRTRFNAIGPHLTGNVTLSSQINKSIFQYSEEDADKDMKSVQFLEFEEKGVNGWNLPHSMMGEMKGDGSPLFSPNRSQYSPRSSSVHLLEDEFEVEETMDDQLESAVTEAENSKQRPIEEPVRGCRAEEHAFKNMHGAEASEGLYSEEINQRQDVESLLKKQRQELETMKNEHNKIGKELQLVQNQKLTLERQIMKNSGTEKELEEKIIQAVNLLISFKGKRDALRIERDNALREAREFRKLIKEDAAAFCISQFFAFSFLIIMEATQNFDPSMKIGEGKFGSVYKGILHHVKAAIKMLPPCGSQSDADFEHEAEVLSRVRHPNLVTLLGACTESRSLIYEYLENGSLEDHLVGRSKSPLPWQFRLKIASEICSALIFLHANKSCVVHGNLSLRNILLDANLVSKISDLGTSNFQGGQNSCMKNQTEASIYQDPECLNGSYTTESDVYSFGIVLLQLLTARLASTIVRDVQCAMEVGNIGTVLDYSAGDWPLEQVKQLASLALRCCEEKRLNRPDLVAEIWPVIEPMRNVCTWSCLDSSSSCLESKGQRRIPSYFVCPIYQEVMKDPYIAADGFTYEADAIRGWLNSGHETSPMTNLKLDHCDLLPNSALYYAIQEWQQQS</sequence>
<dbReference type="Pfam" id="PF07714">
    <property type="entry name" value="PK_Tyr_Ser-Thr"/>
    <property type="match status" value="1"/>
</dbReference>
<evidence type="ECO:0000256" key="2">
    <source>
        <dbReference type="ARBA" id="ARBA00003861"/>
    </source>
</evidence>
<evidence type="ECO:0000259" key="10">
    <source>
        <dbReference type="PROSITE" id="PS51698"/>
    </source>
</evidence>
<evidence type="ECO:0000256" key="8">
    <source>
        <dbReference type="SAM" id="Coils"/>
    </source>
</evidence>
<dbReference type="SMART" id="SM00504">
    <property type="entry name" value="Ubox"/>
    <property type="match status" value="1"/>
</dbReference>
<dbReference type="AlphaFoldDB" id="A0ABD3A006"/>
<accession>A0ABD3A006</accession>
<protein>
    <recommendedName>
        <fullName evidence="4">RING-type E3 ubiquitin transferase</fullName>
        <ecNumber evidence="4">2.3.2.27</ecNumber>
    </recommendedName>
</protein>
<comment type="pathway">
    <text evidence="3">Protein modification; protein ubiquitination.</text>
</comment>
<dbReference type="PROSITE" id="PS50011">
    <property type="entry name" value="PROTEIN_KINASE_DOM"/>
    <property type="match status" value="1"/>
</dbReference>
<dbReference type="Gene3D" id="1.10.510.10">
    <property type="entry name" value="Transferase(Phosphotransferase) domain 1"/>
    <property type="match status" value="1"/>
</dbReference>
<evidence type="ECO:0000256" key="6">
    <source>
        <dbReference type="ARBA" id="ARBA00022786"/>
    </source>
</evidence>
<dbReference type="CDD" id="cd01989">
    <property type="entry name" value="USP_STK_Ubox_N"/>
    <property type="match status" value="1"/>
</dbReference>
<dbReference type="SUPFAM" id="SSF57850">
    <property type="entry name" value="RING/U-box"/>
    <property type="match status" value="1"/>
</dbReference>
<dbReference type="PANTHER" id="PTHR45647:SF22">
    <property type="entry name" value="U-BOX DOMAIN-CONTAINING PROTEIN 32"/>
    <property type="match status" value="1"/>
</dbReference>
<dbReference type="Pfam" id="PF04564">
    <property type="entry name" value="U-box"/>
    <property type="match status" value="1"/>
</dbReference>
<evidence type="ECO:0000259" key="9">
    <source>
        <dbReference type="PROSITE" id="PS50011"/>
    </source>
</evidence>
<dbReference type="InterPro" id="IPR003613">
    <property type="entry name" value="Ubox_domain"/>
</dbReference>
<dbReference type="CDD" id="cd16655">
    <property type="entry name" value="RING-Ubox_WDSUB1-like"/>
    <property type="match status" value="1"/>
</dbReference>
<comment type="catalytic activity">
    <reaction evidence="1">
        <text>S-ubiquitinyl-[E2 ubiquitin-conjugating enzyme]-L-cysteine + [acceptor protein]-L-lysine = [E2 ubiquitin-conjugating enzyme]-L-cysteine + N(6)-ubiquitinyl-[acceptor protein]-L-lysine.</text>
        <dbReference type="EC" id="2.3.2.27"/>
    </reaction>
</comment>
<dbReference type="Gene3D" id="3.40.50.620">
    <property type="entry name" value="HUPs"/>
    <property type="match status" value="1"/>
</dbReference>
<feature type="binding site" evidence="7">
    <location>
        <position position="470"/>
    </location>
    <ligand>
        <name>ATP</name>
        <dbReference type="ChEBI" id="CHEBI:30616"/>
    </ligand>
</feature>
<comment type="caution">
    <text evidence="11">The sequence shown here is derived from an EMBL/GenBank/DDBJ whole genome shotgun (WGS) entry which is preliminary data.</text>
</comment>
<evidence type="ECO:0000256" key="1">
    <source>
        <dbReference type="ARBA" id="ARBA00000900"/>
    </source>
</evidence>
<evidence type="ECO:0000256" key="3">
    <source>
        <dbReference type="ARBA" id="ARBA00004906"/>
    </source>
</evidence>
<dbReference type="PROSITE" id="PS00107">
    <property type="entry name" value="PROTEIN_KINASE_ATP"/>
    <property type="match status" value="1"/>
</dbReference>
<dbReference type="GO" id="GO:0005524">
    <property type="term" value="F:ATP binding"/>
    <property type="evidence" value="ECO:0007669"/>
    <property type="project" value="UniProtKB-UniRule"/>
</dbReference>
<dbReference type="InterPro" id="IPR051348">
    <property type="entry name" value="U-box_ubiquitin_ligases"/>
</dbReference>
<dbReference type="EMBL" id="JBJUIK010000007">
    <property type="protein sequence ID" value="KAL3524291.1"/>
    <property type="molecule type" value="Genomic_DNA"/>
</dbReference>
<dbReference type="InterPro" id="IPR013083">
    <property type="entry name" value="Znf_RING/FYVE/PHD"/>
</dbReference>
<dbReference type="InterPro" id="IPR000719">
    <property type="entry name" value="Prot_kinase_dom"/>
</dbReference>
<comment type="function">
    <text evidence="2">Functions as an E3 ubiquitin ligase.</text>
</comment>
<name>A0ABD3A006_9GENT</name>